<name>A0A174BVB5_9FIRM</name>
<dbReference type="EMBL" id="CYZO01000016">
    <property type="protein sequence ID" value="CUO04099.1"/>
    <property type="molecule type" value="Genomic_DNA"/>
</dbReference>
<organism evidence="2 3">
    <name type="scientific">[Ruminococcus] torques</name>
    <dbReference type="NCBI Taxonomy" id="33039"/>
    <lineage>
        <taxon>Bacteria</taxon>
        <taxon>Bacillati</taxon>
        <taxon>Bacillota</taxon>
        <taxon>Clostridia</taxon>
        <taxon>Lachnospirales</taxon>
        <taxon>Lachnospiraceae</taxon>
        <taxon>Mediterraneibacter</taxon>
    </lineage>
</organism>
<dbReference type="InterPro" id="IPR040613">
    <property type="entry name" value="Nmad4"/>
</dbReference>
<accession>A0A174BVB5</accession>
<protein>
    <recommendedName>
        <fullName evidence="1">Nucleotide modification associated domain-containing protein</fullName>
    </recommendedName>
</protein>
<dbReference type="AlphaFoldDB" id="A0A174BVB5"/>
<proteinExistence type="predicted"/>
<feature type="domain" description="Nucleotide modification associated" evidence="1">
    <location>
        <begin position="23"/>
        <end position="105"/>
    </location>
</feature>
<dbReference type="Proteomes" id="UP000095787">
    <property type="component" value="Unassembled WGS sequence"/>
</dbReference>
<evidence type="ECO:0000313" key="3">
    <source>
        <dbReference type="Proteomes" id="UP000095787"/>
    </source>
</evidence>
<sequence length="105" mass="11836">MENTGIKRYEDYTENCENHYRLPNTSTMENLSMKVTAGEGAVLKMGDKVLVTDHAWKGFIAGVYEFIETPEETGYSHIECRLNLIAMSGELFEDGGHAIAWAMQQ</sequence>
<dbReference type="Pfam" id="PF18756">
    <property type="entry name" value="Nmad4"/>
    <property type="match status" value="1"/>
</dbReference>
<evidence type="ECO:0000313" key="2">
    <source>
        <dbReference type="EMBL" id="CUO04099.1"/>
    </source>
</evidence>
<gene>
    <name evidence="2" type="ORF">ERS852456_01455</name>
</gene>
<reference evidence="2 3" key="1">
    <citation type="submission" date="2015-09" db="EMBL/GenBank/DDBJ databases">
        <authorList>
            <consortium name="Pathogen Informatics"/>
        </authorList>
    </citation>
    <scope>NUCLEOTIDE SEQUENCE [LARGE SCALE GENOMIC DNA]</scope>
    <source>
        <strain evidence="2 3">2789STDY5834841</strain>
    </source>
</reference>
<evidence type="ECO:0000259" key="1">
    <source>
        <dbReference type="Pfam" id="PF18756"/>
    </source>
</evidence>